<evidence type="ECO:0000313" key="6">
    <source>
        <dbReference type="EMBL" id="MBB6211620.1"/>
    </source>
</evidence>
<keyword evidence="7" id="KW-1185">Reference proteome</keyword>
<sequence>MPITDAFLDTLRSIVGDKAVLTDGGDLDPHLREERGLYRGQATVAVKPATTEEVSAVVKACAAAGVSIVPQGGNTGLCGGAVSDAGQVILSLSRMNRIRAINPIDFTITVEAGVILEDVQTAALEADRFFPLALGAQGSCQIGGNLATNAGGLNVLRYGNTRDLCLGLEVVLADGTVWNGLKALGKDNTGFALKHLFIGGEGALGIITAAVMKLYPRPLEKQTALCAVDDVAQVPALLALARAMSGDQVSAFELVARFGLELACRHLDGVTDPFEDAHPWYVLAEFSSTRAGTDLRAVFEGFLETAFEQGIISDAVIAESGQQEASFWRMREGLPEAQKHEGASIKHDVAVPVARVPEFLDRAIAGVVAALPGLRPCPFGHVGDGNIHFNLTQPEGMDPKAYLGHWEEMNRIVHDIVVDMGGSISAEHGVGRLKVDEIIHYKSAAEIEVMRKVKVALDPQNLLNPGVVVRI</sequence>
<accession>A0A7X0DN44</accession>
<evidence type="ECO:0000256" key="1">
    <source>
        <dbReference type="ARBA" id="ARBA00001974"/>
    </source>
</evidence>
<dbReference type="FunFam" id="1.10.45.10:FF:000001">
    <property type="entry name" value="D-lactate dehydrogenase mitochondrial"/>
    <property type="match status" value="1"/>
</dbReference>
<dbReference type="Proteomes" id="UP000544872">
    <property type="component" value="Unassembled WGS sequence"/>
</dbReference>
<dbReference type="InterPro" id="IPR016171">
    <property type="entry name" value="Vanillyl_alc_oxidase_C-sub2"/>
</dbReference>
<dbReference type="Gene3D" id="3.30.70.2740">
    <property type="match status" value="1"/>
</dbReference>
<dbReference type="GO" id="GO:0071949">
    <property type="term" value="F:FAD binding"/>
    <property type="evidence" value="ECO:0007669"/>
    <property type="project" value="InterPro"/>
</dbReference>
<dbReference type="Gene3D" id="3.30.70.2190">
    <property type="match status" value="1"/>
</dbReference>
<dbReference type="PANTHER" id="PTHR43716:SF2">
    <property type="entry name" value="BLL6224 PROTEIN"/>
    <property type="match status" value="1"/>
</dbReference>
<gene>
    <name evidence="6" type="ORF">FHS48_003061</name>
</gene>
<dbReference type="RefSeq" id="WP_184264557.1">
    <property type="nucleotide sequence ID" value="NZ_JACIIX010000012.1"/>
</dbReference>
<dbReference type="InterPro" id="IPR006094">
    <property type="entry name" value="Oxid_FAD_bind_N"/>
</dbReference>
<dbReference type="EC" id="1.1.2.4" evidence="6"/>
<evidence type="ECO:0000256" key="4">
    <source>
        <dbReference type="ARBA" id="ARBA00022827"/>
    </source>
</evidence>
<name>A0A7X0DN44_NOVIT</name>
<proteinExistence type="inferred from homology"/>
<dbReference type="Gene3D" id="3.30.43.10">
    <property type="entry name" value="Uridine Diphospho-n-acetylenolpyruvylglucosamine Reductase, domain 2"/>
    <property type="match status" value="1"/>
</dbReference>
<dbReference type="PROSITE" id="PS51387">
    <property type="entry name" value="FAD_PCMH"/>
    <property type="match status" value="1"/>
</dbReference>
<dbReference type="EMBL" id="JACIIX010000012">
    <property type="protein sequence ID" value="MBB6211620.1"/>
    <property type="molecule type" value="Genomic_DNA"/>
</dbReference>
<keyword evidence="4" id="KW-0274">FAD</keyword>
<dbReference type="InterPro" id="IPR016166">
    <property type="entry name" value="FAD-bd_PCMH"/>
</dbReference>
<dbReference type="Pfam" id="PF01565">
    <property type="entry name" value="FAD_binding_4"/>
    <property type="match status" value="1"/>
</dbReference>
<keyword evidence="3" id="KW-0285">Flavoprotein</keyword>
<evidence type="ECO:0000256" key="2">
    <source>
        <dbReference type="ARBA" id="ARBA00008000"/>
    </source>
</evidence>
<dbReference type="SUPFAM" id="SSF56176">
    <property type="entry name" value="FAD-binding/transporter-associated domain-like"/>
    <property type="match status" value="1"/>
</dbReference>
<dbReference type="Gene3D" id="3.30.465.10">
    <property type="match status" value="1"/>
</dbReference>
<evidence type="ECO:0000256" key="3">
    <source>
        <dbReference type="ARBA" id="ARBA00022630"/>
    </source>
</evidence>
<feature type="domain" description="FAD-binding PCMH-type" evidence="5">
    <location>
        <begin position="38"/>
        <end position="217"/>
    </location>
</feature>
<dbReference type="SUPFAM" id="SSF55103">
    <property type="entry name" value="FAD-linked oxidases, C-terminal domain"/>
    <property type="match status" value="1"/>
</dbReference>
<organism evidence="6 7">
    <name type="scientific">Novispirillum itersonii</name>
    <name type="common">Aquaspirillum itersonii</name>
    <dbReference type="NCBI Taxonomy" id="189"/>
    <lineage>
        <taxon>Bacteria</taxon>
        <taxon>Pseudomonadati</taxon>
        <taxon>Pseudomonadota</taxon>
        <taxon>Alphaproteobacteria</taxon>
        <taxon>Rhodospirillales</taxon>
        <taxon>Novispirillaceae</taxon>
        <taxon>Novispirillum</taxon>
    </lineage>
</organism>
<dbReference type="InterPro" id="IPR036318">
    <property type="entry name" value="FAD-bd_PCMH-like_sf"/>
</dbReference>
<reference evidence="6 7" key="1">
    <citation type="submission" date="2020-08" db="EMBL/GenBank/DDBJ databases">
        <title>Genomic Encyclopedia of Type Strains, Phase IV (KMG-IV): sequencing the most valuable type-strain genomes for metagenomic binning, comparative biology and taxonomic classification.</title>
        <authorList>
            <person name="Goeker M."/>
        </authorList>
    </citation>
    <scope>NUCLEOTIDE SEQUENCE [LARGE SCALE GENOMIC DNA]</scope>
    <source>
        <strain evidence="6 7">DSM 11590</strain>
    </source>
</reference>
<comment type="cofactor">
    <cofactor evidence="1">
        <name>FAD</name>
        <dbReference type="ChEBI" id="CHEBI:57692"/>
    </cofactor>
</comment>
<evidence type="ECO:0000259" key="5">
    <source>
        <dbReference type="PROSITE" id="PS51387"/>
    </source>
</evidence>
<dbReference type="InterPro" id="IPR051264">
    <property type="entry name" value="FAD-oxidored/transferase_4"/>
</dbReference>
<dbReference type="InterPro" id="IPR016169">
    <property type="entry name" value="FAD-bd_PCMH_sub2"/>
</dbReference>
<dbReference type="InterPro" id="IPR004113">
    <property type="entry name" value="FAD-bd_oxidored_4_C"/>
</dbReference>
<dbReference type="GO" id="GO:0022904">
    <property type="term" value="P:respiratory electron transport chain"/>
    <property type="evidence" value="ECO:0007669"/>
    <property type="project" value="TreeGrafter"/>
</dbReference>
<dbReference type="GO" id="GO:0004458">
    <property type="term" value="F:D-lactate dehydrogenase (cytochrome) activity"/>
    <property type="evidence" value="ECO:0007669"/>
    <property type="project" value="UniProtKB-EC"/>
</dbReference>
<dbReference type="InterPro" id="IPR016164">
    <property type="entry name" value="FAD-linked_Oxase-like_C"/>
</dbReference>
<dbReference type="Gene3D" id="1.10.45.10">
    <property type="entry name" value="Vanillyl-alcohol Oxidase, Chain A, domain 4"/>
    <property type="match status" value="1"/>
</dbReference>
<comment type="caution">
    <text evidence="6">The sequence shown here is derived from an EMBL/GenBank/DDBJ whole genome shotgun (WGS) entry which is preliminary data.</text>
</comment>
<keyword evidence="6" id="KW-0560">Oxidoreductase</keyword>
<dbReference type="AlphaFoldDB" id="A0A7X0DN44"/>
<dbReference type="PANTHER" id="PTHR43716">
    <property type="entry name" value="D-2-HYDROXYGLUTARATE DEHYDROGENASE, MITOCHONDRIAL"/>
    <property type="match status" value="1"/>
</dbReference>
<protein>
    <submittedName>
        <fullName evidence="6">D-lactate dehydrogenase (Cytochrome)</fullName>
        <ecNumber evidence="6">1.1.2.4</ecNumber>
    </submittedName>
</protein>
<dbReference type="Pfam" id="PF02913">
    <property type="entry name" value="FAD-oxidase_C"/>
    <property type="match status" value="1"/>
</dbReference>
<evidence type="ECO:0000313" key="7">
    <source>
        <dbReference type="Proteomes" id="UP000544872"/>
    </source>
</evidence>
<dbReference type="InterPro" id="IPR016167">
    <property type="entry name" value="FAD-bd_PCMH_sub1"/>
</dbReference>
<comment type="similarity">
    <text evidence="2">Belongs to the FAD-binding oxidoreductase/transferase type 4 family.</text>
</comment>